<dbReference type="RefSeq" id="WP_189824930.1">
    <property type="nucleotide sequence ID" value="NZ_BMVC01000008.1"/>
</dbReference>
<name>A0A919CBM5_9ACTN</name>
<evidence type="ECO:0000313" key="4">
    <source>
        <dbReference type="Proteomes" id="UP000638353"/>
    </source>
</evidence>
<dbReference type="InterPro" id="IPR036514">
    <property type="entry name" value="SGNH_hydro_sf"/>
</dbReference>
<evidence type="ECO:0000256" key="2">
    <source>
        <dbReference type="SAM" id="SignalP"/>
    </source>
</evidence>
<comment type="caution">
    <text evidence="3">The sequence shown here is derived from an EMBL/GenBank/DDBJ whole genome shotgun (WGS) entry which is preliminary data.</text>
</comment>
<reference evidence="3" key="1">
    <citation type="journal article" date="2014" name="Int. J. Syst. Evol. Microbiol.">
        <title>Complete genome sequence of Corynebacterium casei LMG S-19264T (=DSM 44701T), isolated from a smear-ripened cheese.</title>
        <authorList>
            <consortium name="US DOE Joint Genome Institute (JGI-PGF)"/>
            <person name="Walter F."/>
            <person name="Albersmeier A."/>
            <person name="Kalinowski J."/>
            <person name="Ruckert C."/>
        </authorList>
    </citation>
    <scope>NUCLEOTIDE SEQUENCE</scope>
    <source>
        <strain evidence="3">JCM 4637</strain>
    </source>
</reference>
<dbReference type="EMBL" id="BMVC01000008">
    <property type="protein sequence ID" value="GHC99562.1"/>
    <property type="molecule type" value="Genomic_DNA"/>
</dbReference>
<reference evidence="3" key="2">
    <citation type="submission" date="2020-09" db="EMBL/GenBank/DDBJ databases">
        <authorList>
            <person name="Sun Q."/>
            <person name="Ohkuma M."/>
        </authorList>
    </citation>
    <scope>NUCLEOTIDE SEQUENCE</scope>
    <source>
        <strain evidence="3">JCM 4637</strain>
    </source>
</reference>
<protein>
    <recommendedName>
        <fullName evidence="5">SGNH/GDSL hydrolase family protein</fullName>
    </recommendedName>
</protein>
<sequence>MRSRRPYAVTLVLLLLWCATGCAFFAEPPEEEPPPPAPRAAARSTAPASPTGAPAPQTVPDPPLPAGDRPTVLYLGDSLAMENQLSLAAAIEAGGRATVHNAPHSGTTLCDYLTGRPVRSLLVPDQDKAAALVARHRPRVVVLQFWGNSWGYTPCMDDIQQSSARYYTRYAEDAATLTSQIATAARRAGIPRPRIVWVLQGPDPLGSDRLTRVNDLYRAQAAATGDALADAGRAVTAPGARSTWQRQLPCTEAESTTPGACRNGLTTLHRTDDPLHFCLAPTSTTPRPCPAPSPGITRYTRAIATAVAPHVR</sequence>
<feature type="region of interest" description="Disordered" evidence="1">
    <location>
        <begin position="28"/>
        <end position="68"/>
    </location>
</feature>
<dbReference type="SUPFAM" id="SSF52266">
    <property type="entry name" value="SGNH hydrolase"/>
    <property type="match status" value="1"/>
</dbReference>
<dbReference type="Proteomes" id="UP000638353">
    <property type="component" value="Unassembled WGS sequence"/>
</dbReference>
<evidence type="ECO:0008006" key="5">
    <source>
        <dbReference type="Google" id="ProtNLM"/>
    </source>
</evidence>
<feature type="compositionally biased region" description="Low complexity" evidence="1">
    <location>
        <begin position="39"/>
        <end position="56"/>
    </location>
</feature>
<proteinExistence type="predicted"/>
<accession>A0A919CBM5</accession>
<organism evidence="3 4">
    <name type="scientific">Streptomyces finlayi</name>
    <dbReference type="NCBI Taxonomy" id="67296"/>
    <lineage>
        <taxon>Bacteria</taxon>
        <taxon>Bacillati</taxon>
        <taxon>Actinomycetota</taxon>
        <taxon>Actinomycetes</taxon>
        <taxon>Kitasatosporales</taxon>
        <taxon>Streptomycetaceae</taxon>
        <taxon>Streptomyces</taxon>
    </lineage>
</organism>
<feature type="signal peptide" evidence="2">
    <location>
        <begin position="1"/>
        <end position="25"/>
    </location>
</feature>
<dbReference type="AlphaFoldDB" id="A0A919CBM5"/>
<evidence type="ECO:0000256" key="1">
    <source>
        <dbReference type="SAM" id="MobiDB-lite"/>
    </source>
</evidence>
<evidence type="ECO:0000313" key="3">
    <source>
        <dbReference type="EMBL" id="GHC99562.1"/>
    </source>
</evidence>
<feature type="chain" id="PRO_5036951555" description="SGNH/GDSL hydrolase family protein" evidence="2">
    <location>
        <begin position="26"/>
        <end position="312"/>
    </location>
</feature>
<gene>
    <name evidence="3" type="ORF">GCM10010334_43250</name>
</gene>
<dbReference type="Gene3D" id="3.40.50.1110">
    <property type="entry name" value="SGNH hydrolase"/>
    <property type="match status" value="1"/>
</dbReference>
<keyword evidence="2" id="KW-0732">Signal</keyword>